<keyword evidence="2" id="KW-1185">Reference proteome</keyword>
<organism evidence="1 2">
    <name type="scientific">Dactylosporangium maewongense</name>
    <dbReference type="NCBI Taxonomy" id="634393"/>
    <lineage>
        <taxon>Bacteria</taxon>
        <taxon>Bacillati</taxon>
        <taxon>Actinomycetota</taxon>
        <taxon>Actinomycetes</taxon>
        <taxon>Micromonosporales</taxon>
        <taxon>Micromonosporaceae</taxon>
        <taxon>Dactylosporangium</taxon>
    </lineage>
</organism>
<dbReference type="Proteomes" id="UP001501470">
    <property type="component" value="Unassembled WGS sequence"/>
</dbReference>
<comment type="caution">
    <text evidence="1">The sequence shown here is derived from an EMBL/GenBank/DDBJ whole genome shotgun (WGS) entry which is preliminary data.</text>
</comment>
<dbReference type="EMBL" id="BAAAQD010000001">
    <property type="protein sequence ID" value="GAA1501274.1"/>
    <property type="molecule type" value="Genomic_DNA"/>
</dbReference>
<name>A0ABP4KH45_9ACTN</name>
<accession>A0ABP4KH45</accession>
<reference evidence="2" key="1">
    <citation type="journal article" date="2019" name="Int. J. Syst. Evol. Microbiol.">
        <title>The Global Catalogue of Microorganisms (GCM) 10K type strain sequencing project: providing services to taxonomists for standard genome sequencing and annotation.</title>
        <authorList>
            <consortium name="The Broad Institute Genomics Platform"/>
            <consortium name="The Broad Institute Genome Sequencing Center for Infectious Disease"/>
            <person name="Wu L."/>
            <person name="Ma J."/>
        </authorList>
    </citation>
    <scope>NUCLEOTIDE SEQUENCE [LARGE SCALE GENOMIC DNA]</scope>
    <source>
        <strain evidence="2">JCM 15933</strain>
    </source>
</reference>
<evidence type="ECO:0000313" key="2">
    <source>
        <dbReference type="Proteomes" id="UP001501470"/>
    </source>
</evidence>
<protein>
    <submittedName>
        <fullName evidence="1">Uncharacterized protein</fullName>
    </submittedName>
</protein>
<evidence type="ECO:0000313" key="1">
    <source>
        <dbReference type="EMBL" id="GAA1501274.1"/>
    </source>
</evidence>
<sequence>MAVRLVRQGFVAEAVDLVRAPVDARAAVERELDAVFWQRFSGQGRGRTSPRSGSGR</sequence>
<gene>
    <name evidence="1" type="ORF">GCM10009827_009970</name>
</gene>
<proteinExistence type="predicted"/>